<dbReference type="SUPFAM" id="SSF53649">
    <property type="entry name" value="Alkaline phosphatase-like"/>
    <property type="match status" value="1"/>
</dbReference>
<comment type="caution">
    <text evidence="2">The sequence shown here is derived from an EMBL/GenBank/DDBJ whole genome shotgun (WGS) entry which is preliminary data.</text>
</comment>
<dbReference type="RefSeq" id="WP_072544791.1">
    <property type="nucleotide sequence ID" value="NZ_CAUDDV010000022.1"/>
</dbReference>
<keyword evidence="3" id="KW-1185">Reference proteome</keyword>
<evidence type="ECO:0000256" key="1">
    <source>
        <dbReference type="SAM" id="MobiDB-lite"/>
    </source>
</evidence>
<organism evidence="2 3">
    <name type="scientific">Mediterranea massiliensis</name>
    <dbReference type="NCBI Taxonomy" id="1841865"/>
    <lineage>
        <taxon>Bacteria</taxon>
        <taxon>Pseudomonadati</taxon>
        <taxon>Bacteroidota</taxon>
        <taxon>Bacteroidia</taxon>
        <taxon>Bacteroidales</taxon>
        <taxon>Bacteroidaceae</taxon>
        <taxon>Mediterranea</taxon>
    </lineage>
</organism>
<evidence type="ECO:0000313" key="3">
    <source>
        <dbReference type="Proteomes" id="UP000766986"/>
    </source>
</evidence>
<protein>
    <recommendedName>
        <fullName evidence="4">Arylsulfatase</fullName>
    </recommendedName>
</protein>
<evidence type="ECO:0008006" key="4">
    <source>
        <dbReference type="Google" id="ProtNLM"/>
    </source>
</evidence>
<evidence type="ECO:0000313" key="2">
    <source>
        <dbReference type="EMBL" id="MBM6734500.1"/>
    </source>
</evidence>
<reference evidence="2 3" key="1">
    <citation type="journal article" date="2021" name="Sci. Rep.">
        <title>The distribution of antibiotic resistance genes in chicken gut microbiota commensals.</title>
        <authorList>
            <person name="Juricova H."/>
            <person name="Matiasovicova J."/>
            <person name="Kubasova T."/>
            <person name="Cejkova D."/>
            <person name="Rychlik I."/>
        </authorList>
    </citation>
    <scope>NUCLEOTIDE SEQUENCE [LARGE SCALE GENOMIC DNA]</scope>
    <source>
        <strain evidence="2 3">An772</strain>
    </source>
</reference>
<gene>
    <name evidence="2" type="ORF">H7U35_04555</name>
</gene>
<dbReference type="Gene3D" id="3.30.1120.10">
    <property type="match status" value="1"/>
</dbReference>
<dbReference type="EMBL" id="JACLYZ010000007">
    <property type="protein sequence ID" value="MBM6734500.1"/>
    <property type="molecule type" value="Genomic_DNA"/>
</dbReference>
<feature type="region of interest" description="Disordered" evidence="1">
    <location>
        <begin position="93"/>
        <end position="113"/>
    </location>
</feature>
<sequence length="113" mass="12904">MWTTNGKKEDAGKTLIWHFPNLWGETQEIAEGYGAYSSILKGDYHLIYHWENGQTELYNIRQDISEQNNLAADMPKVVRKLARELTDALKARGAQRPALKATKELLPYPDGSR</sequence>
<dbReference type="Proteomes" id="UP000766986">
    <property type="component" value="Unassembled WGS sequence"/>
</dbReference>
<proteinExistence type="predicted"/>
<accession>A0ABS2DYQ5</accession>
<dbReference type="InterPro" id="IPR017850">
    <property type="entry name" value="Alkaline_phosphatase_core_sf"/>
</dbReference>
<name>A0ABS2DYQ5_9BACT</name>